<dbReference type="PANTHER" id="PTHR10288">
    <property type="entry name" value="KH DOMAIN CONTAINING RNA BINDING PROTEIN"/>
    <property type="match status" value="1"/>
</dbReference>
<feature type="region of interest" description="Disordered" evidence="3">
    <location>
        <begin position="175"/>
        <end position="205"/>
    </location>
</feature>
<feature type="compositionally biased region" description="Basic residues" evidence="3">
    <location>
        <begin position="440"/>
        <end position="449"/>
    </location>
</feature>
<evidence type="ECO:0000256" key="3">
    <source>
        <dbReference type="SAM" id="MobiDB-lite"/>
    </source>
</evidence>
<feature type="region of interest" description="Disordered" evidence="3">
    <location>
        <begin position="440"/>
        <end position="474"/>
    </location>
</feature>
<dbReference type="SUPFAM" id="SSF54791">
    <property type="entry name" value="Eukaryotic type KH-domain (KH-domain type I)"/>
    <property type="match status" value="2"/>
</dbReference>
<dbReference type="EMBL" id="CDMY01000466">
    <property type="protein sequence ID" value="CEM15534.1"/>
    <property type="molecule type" value="Genomic_DNA"/>
</dbReference>
<dbReference type="InterPro" id="IPR004087">
    <property type="entry name" value="KH_dom"/>
</dbReference>
<dbReference type="Gene3D" id="3.30.1370.10">
    <property type="entry name" value="K Homology domain, type 1"/>
    <property type="match status" value="3"/>
</dbReference>
<feature type="region of interest" description="Disordered" evidence="3">
    <location>
        <begin position="373"/>
        <end position="404"/>
    </location>
</feature>
<feature type="region of interest" description="Disordered" evidence="3">
    <location>
        <begin position="255"/>
        <end position="288"/>
    </location>
</feature>
<keyword evidence="2" id="KW-0694">RNA-binding</keyword>
<evidence type="ECO:0000256" key="1">
    <source>
        <dbReference type="ARBA" id="ARBA00022737"/>
    </source>
</evidence>
<feature type="compositionally biased region" description="Basic and acidic residues" evidence="3">
    <location>
        <begin position="175"/>
        <end position="189"/>
    </location>
</feature>
<dbReference type="InterPro" id="IPR004088">
    <property type="entry name" value="KH_dom_type_1"/>
</dbReference>
<dbReference type="InterPro" id="IPR036612">
    <property type="entry name" value="KH_dom_type_1_sf"/>
</dbReference>
<dbReference type="OrthoDB" id="5204190at2759"/>
<evidence type="ECO:0000256" key="2">
    <source>
        <dbReference type="PROSITE-ProRule" id="PRU00117"/>
    </source>
</evidence>
<dbReference type="Pfam" id="PF00013">
    <property type="entry name" value="KH_1"/>
    <property type="match status" value="3"/>
</dbReference>
<dbReference type="PROSITE" id="PS50084">
    <property type="entry name" value="KH_TYPE_1"/>
    <property type="match status" value="3"/>
</dbReference>
<feature type="domain" description="K Homology" evidence="4">
    <location>
        <begin position="309"/>
        <end position="358"/>
    </location>
</feature>
<dbReference type="AlphaFoldDB" id="A0A0G4FMX5"/>
<name>A0A0G4FMX5_VITBC</name>
<evidence type="ECO:0000259" key="4">
    <source>
        <dbReference type="SMART" id="SM00322"/>
    </source>
</evidence>
<organism evidence="5 6">
    <name type="scientific">Vitrella brassicaformis (strain CCMP3155)</name>
    <dbReference type="NCBI Taxonomy" id="1169540"/>
    <lineage>
        <taxon>Eukaryota</taxon>
        <taxon>Sar</taxon>
        <taxon>Alveolata</taxon>
        <taxon>Colpodellida</taxon>
        <taxon>Vitrellaceae</taxon>
        <taxon>Vitrella</taxon>
    </lineage>
</organism>
<evidence type="ECO:0000313" key="5">
    <source>
        <dbReference type="EMBL" id="CEM15534.1"/>
    </source>
</evidence>
<accession>A0A0G4FMX5</accession>
<protein>
    <recommendedName>
        <fullName evidence="4">K Homology domain-containing protein</fullName>
    </recommendedName>
</protein>
<dbReference type="CDD" id="cd00105">
    <property type="entry name" value="KH-I"/>
    <property type="match status" value="2"/>
</dbReference>
<feature type="domain" description="K Homology" evidence="4">
    <location>
        <begin position="60"/>
        <end position="132"/>
    </location>
</feature>
<dbReference type="InParanoid" id="A0A0G4FMX5"/>
<dbReference type="SMART" id="SM00322">
    <property type="entry name" value="KH"/>
    <property type="match status" value="3"/>
</dbReference>
<dbReference type="GO" id="GO:0003723">
    <property type="term" value="F:RNA binding"/>
    <property type="evidence" value="ECO:0007669"/>
    <property type="project" value="UniProtKB-UniRule"/>
</dbReference>
<feature type="domain" description="K Homology" evidence="4">
    <location>
        <begin position="476"/>
        <end position="548"/>
    </location>
</feature>
<proteinExistence type="predicted"/>
<keyword evidence="1" id="KW-0677">Repeat</keyword>
<keyword evidence="6" id="KW-1185">Reference proteome</keyword>
<feature type="compositionally biased region" description="Low complexity" evidence="3">
    <location>
        <begin position="451"/>
        <end position="460"/>
    </location>
</feature>
<reference evidence="5 6" key="1">
    <citation type="submission" date="2014-11" db="EMBL/GenBank/DDBJ databases">
        <authorList>
            <person name="Zhu J."/>
            <person name="Qi W."/>
            <person name="Song R."/>
        </authorList>
    </citation>
    <scope>NUCLEOTIDE SEQUENCE [LARGE SCALE GENOMIC DNA]</scope>
</reference>
<evidence type="ECO:0000313" key="6">
    <source>
        <dbReference type="Proteomes" id="UP000041254"/>
    </source>
</evidence>
<gene>
    <name evidence="5" type="ORF">Vbra_15780</name>
</gene>
<dbReference type="InterPro" id="IPR009019">
    <property type="entry name" value="KH_sf_prok-type"/>
</dbReference>
<dbReference type="SUPFAM" id="SSF54814">
    <property type="entry name" value="Prokaryotic type KH domain (KH-domain type II)"/>
    <property type="match status" value="1"/>
</dbReference>
<dbReference type="OMA" id="QADEHHE"/>
<feature type="compositionally biased region" description="Basic and acidic residues" evidence="3">
    <location>
        <begin position="387"/>
        <end position="404"/>
    </location>
</feature>
<dbReference type="VEuPathDB" id="CryptoDB:Vbra_15780"/>
<dbReference type="Proteomes" id="UP000041254">
    <property type="component" value="Unassembled WGS sequence"/>
</dbReference>
<dbReference type="STRING" id="1169540.A0A0G4FMX5"/>
<sequence>MQAADSGQVRILAPLAAGGSGISTLERAAEVEGGGVGVGVGAGAGVDVGGGVRASGRELVEVWTECRVPAGLVGRIIGKGGGTIKEIENQSTTKVNIIKEVPPSTGPHRMLTIRGSLAGVKHAHRLIEARIKAPAVVVGTWKPPDADKEPVQFEKPPMPDWVEEAEKGEVQVRIQDREPDMPIHQRAPDSEDPDSQPAPLLEKDRRYEEARKKIFGKDEEPDVEDDRIRVDVAIGAYILYPWTYLLDTLTLSHVTQSRPQPSTPPSQRAAAPTTPAPTPGQGRAPIPLDHQHHFHQQPRHEEFNEEVDCVVVTDFVVPAAVVGRIIGCGGQAVRETQQISGTKIQMTVARQLIEAKIKSPILEVATYRPAAFLEDEPRPPDAAQAGRRRDGEEPVRTDKPIEERLEHYDETRRKIFGRCLSVDVEAAERSIRHHIPMQTVSKRHPHPYPHPHQQQQQQQHSPPPALRSPAEVTDNETVVRECVVPAGLVGRIIGRQGRTVRDIERRSATSVHIISEGPLSTAPYRTVTIKGPLAAVKDAQELIERRISGRLAVVGTWKPPEEEALTFDKPAMPEWVDDAEKGLLQVRLQVRDHDEPTDRRARPPR</sequence>
<feature type="compositionally biased region" description="Low complexity" evidence="3">
    <location>
        <begin position="255"/>
        <end position="285"/>
    </location>
</feature>